<reference evidence="1" key="1">
    <citation type="submission" date="2007-04" db="EMBL/GenBank/DDBJ databases">
        <title>Complete sequence of Pseudomonas mendocina ymp.</title>
        <authorList>
            <consortium name="US DOE Joint Genome Institute"/>
            <person name="Copeland A."/>
            <person name="Lucas S."/>
            <person name="Lapidus A."/>
            <person name="Barry K."/>
            <person name="Glavina del Rio T."/>
            <person name="Dalin E."/>
            <person name="Tice H."/>
            <person name="Pitluck S."/>
            <person name="Kiss H."/>
            <person name="Brettin T."/>
            <person name="Detter J.C."/>
            <person name="Bruce D."/>
            <person name="Han C."/>
            <person name="Schmutz J."/>
            <person name="Larimer F."/>
            <person name="Land M."/>
            <person name="Hauser L."/>
            <person name="Kyrpides N."/>
            <person name="Mikhailova N."/>
            <person name="Hersman L."/>
            <person name="Dubois J."/>
            <person name="Maurice P."/>
            <person name="Richardson P."/>
        </authorList>
    </citation>
    <scope>NUCLEOTIDE SEQUENCE [LARGE SCALE GENOMIC DNA]</scope>
    <source>
        <strain evidence="1">Ymp</strain>
    </source>
</reference>
<accession>A4XT75</accession>
<organism evidence="1">
    <name type="scientific">Ectopseudomonas mendocina (strain ymp)</name>
    <name type="common">Pseudomonas mendocina</name>
    <dbReference type="NCBI Taxonomy" id="399739"/>
    <lineage>
        <taxon>Bacteria</taxon>
        <taxon>Pseudomonadati</taxon>
        <taxon>Pseudomonadota</taxon>
        <taxon>Gammaproteobacteria</taxon>
        <taxon>Pseudomonadales</taxon>
        <taxon>Pseudomonadaceae</taxon>
        <taxon>Ectopseudomonas</taxon>
    </lineage>
</organism>
<proteinExistence type="predicted"/>
<gene>
    <name evidence="1" type="ordered locus">Pmen_1777</name>
</gene>
<evidence type="ECO:0000313" key="1">
    <source>
        <dbReference type="EMBL" id="ABP84541.1"/>
    </source>
</evidence>
<dbReference type="eggNOG" id="COG3975">
    <property type="taxonomic scope" value="Bacteria"/>
</dbReference>
<sequence>MAATFASHQESCSMSLRLPLYSSALLLSLGWPAWAATQKVDLDYRVRFVPESNQAEVSITLEKGERIRSLDFNLGQDGRYSDFKADGQWSEETPGRGKWQPAEGKSVLSYRVTIDKERQPGRYDARMTPDWALLRGDNLVPAAVLDQRDKTELVARLQFELPKGWKSVETGWPRIGKNRFRIDNPQRKFDRPTGWIIAGKLGTRRTRLGDTDVAISAPVGEGMRRMDIMTFLTFVWPQMQQVFPRDPDKLLIVGAGDPMWRGGLSAANSYYMHADRPLVSENGTSALVHELVHVFSRIYARDRSDWITEGLAEYYAIEVMRRAGGISEERHQKIREQLIRWSKPVTSLRTDNASGAVTARAVLLLQELDREIRQKTKDKGNLSLDDVTRGLMRLDRVSTKDFIEITENVIGGPSKTLDTRLLR</sequence>
<protein>
    <recommendedName>
        <fullName evidence="2">Peptidase M61 catalytic domain-containing protein</fullName>
    </recommendedName>
</protein>
<dbReference type="HOGENOM" id="CLU_679463_0_0_6"/>
<evidence type="ECO:0008006" key="2">
    <source>
        <dbReference type="Google" id="ProtNLM"/>
    </source>
</evidence>
<dbReference type="AlphaFoldDB" id="A4XT75"/>
<dbReference type="STRING" id="399739.Pmen_1777"/>
<dbReference type="EMBL" id="CP000680">
    <property type="protein sequence ID" value="ABP84541.1"/>
    <property type="molecule type" value="Genomic_DNA"/>
</dbReference>
<name>A4XT75_ECTM1</name>
<dbReference type="KEGG" id="pmy:Pmen_1777"/>